<dbReference type="GO" id="GO:0043828">
    <property type="term" value="F:tRNA 2-selenouridine synthase activity"/>
    <property type="evidence" value="ECO:0007669"/>
    <property type="project" value="InterPro"/>
</dbReference>
<dbReference type="PANTHER" id="PTHR30401">
    <property type="entry name" value="TRNA 2-SELENOURIDINE SYNTHASE"/>
    <property type="match status" value="1"/>
</dbReference>
<reference evidence="3 4" key="1">
    <citation type="submission" date="2019-02" db="EMBL/GenBank/DDBJ databases">
        <title>Bacterial novel species isolated from soil.</title>
        <authorList>
            <person name="Jung H.-Y."/>
        </authorList>
    </citation>
    <scope>NUCLEOTIDE SEQUENCE [LARGE SCALE GENOMIC DNA]</scope>
    <source>
        <strain evidence="3 4">1-3-3-3</strain>
    </source>
</reference>
<dbReference type="EMBL" id="SEWE01000003">
    <property type="protein sequence ID" value="RYU83733.1"/>
    <property type="molecule type" value="Genomic_DNA"/>
</dbReference>
<keyword evidence="4" id="KW-1185">Reference proteome</keyword>
<dbReference type="Gene3D" id="3.40.250.10">
    <property type="entry name" value="Rhodanese-like domain"/>
    <property type="match status" value="1"/>
</dbReference>
<dbReference type="InterPro" id="IPR001763">
    <property type="entry name" value="Rhodanese-like_dom"/>
</dbReference>
<dbReference type="SUPFAM" id="SSF52821">
    <property type="entry name" value="Rhodanese/Cell cycle control phosphatase"/>
    <property type="match status" value="1"/>
</dbReference>
<dbReference type="InterPro" id="IPR058840">
    <property type="entry name" value="AAA_SelU"/>
</dbReference>
<dbReference type="Pfam" id="PF00581">
    <property type="entry name" value="Rhodanese"/>
    <property type="match status" value="1"/>
</dbReference>
<dbReference type="RefSeq" id="WP_129919447.1">
    <property type="nucleotide sequence ID" value="NZ_SEWE01000003.1"/>
</dbReference>
<dbReference type="GO" id="GO:0004792">
    <property type="term" value="F:thiosulfate-cyanide sulfurtransferase activity"/>
    <property type="evidence" value="ECO:0007669"/>
    <property type="project" value="InterPro"/>
</dbReference>
<dbReference type="Proteomes" id="UP000294155">
    <property type="component" value="Unassembled WGS sequence"/>
</dbReference>
<name>A0A4Q5LFK1_9BACT</name>
<evidence type="ECO:0000256" key="1">
    <source>
        <dbReference type="ARBA" id="ARBA00023266"/>
    </source>
</evidence>
<evidence type="ECO:0000259" key="2">
    <source>
        <dbReference type="PROSITE" id="PS50206"/>
    </source>
</evidence>
<sequence length="355" mass="38699">MPRLPLSDFLQGPADAPILDVRAPIEFAQGHIPGALSLPLFTDEERARIGTAYKQVSQDRAVHLGLEFFGPKMSRMVKQAQKLAPHKEVRLHCWRGGMRSGAVLWLLELAGFKVHLLDKGYKDYRRWALAQFSEPRPLLILGGLTGSGKTDTLHELARQGETIVDLEGLAHHKGSSFGAIGLPPQPTPEQFENNLALVLDALPAQVVPWLEDESLTIGRLTIPKPLFEQMRRAPLVVLDIPKAVRTRKLAAEYGKENPAQLAEAIQRISKRLGGLATKEALDAIGAGDMEKMVDIALSYYDKTYGFGLDNKASSRVVRVPSATCDPAVNAALVLAAAKREGLVELAKNVPQHAGA</sequence>
<dbReference type="OrthoDB" id="9808735at2"/>
<dbReference type="PROSITE" id="PS50206">
    <property type="entry name" value="RHODANESE_3"/>
    <property type="match status" value="1"/>
</dbReference>
<organism evidence="3 4">
    <name type="scientific">Hymenobacter persicinus</name>
    <dbReference type="NCBI Taxonomy" id="2025506"/>
    <lineage>
        <taxon>Bacteria</taxon>
        <taxon>Pseudomonadati</taxon>
        <taxon>Bacteroidota</taxon>
        <taxon>Cytophagia</taxon>
        <taxon>Cytophagales</taxon>
        <taxon>Hymenobacteraceae</taxon>
        <taxon>Hymenobacter</taxon>
    </lineage>
</organism>
<gene>
    <name evidence="3" type="primary">mnmH</name>
    <name evidence="3" type="ORF">EWM57_01960</name>
</gene>
<dbReference type="InterPro" id="IPR017582">
    <property type="entry name" value="SelU"/>
</dbReference>
<accession>A0A4Q5LFK1</accession>
<feature type="domain" description="Rhodanese" evidence="2">
    <location>
        <begin position="12"/>
        <end position="133"/>
    </location>
</feature>
<dbReference type="Pfam" id="PF26341">
    <property type="entry name" value="AAA_SelU"/>
    <property type="match status" value="1"/>
</dbReference>
<dbReference type="NCBIfam" id="TIGR03167">
    <property type="entry name" value="tRNA_sel_U_synt"/>
    <property type="match status" value="1"/>
</dbReference>
<keyword evidence="1" id="KW-0711">Selenium</keyword>
<dbReference type="InterPro" id="IPR001307">
    <property type="entry name" value="Thiosulphate_STrfase_CS"/>
</dbReference>
<dbReference type="PANTHER" id="PTHR30401:SF0">
    <property type="entry name" value="TRNA 2-SELENOURIDINE SYNTHASE"/>
    <property type="match status" value="1"/>
</dbReference>
<dbReference type="NCBIfam" id="NF008750">
    <property type="entry name" value="PRK11784.1-2"/>
    <property type="match status" value="1"/>
</dbReference>
<dbReference type="CDD" id="cd01520">
    <property type="entry name" value="RHOD_YbbB"/>
    <property type="match status" value="1"/>
</dbReference>
<comment type="caution">
    <text evidence="3">The sequence shown here is derived from an EMBL/GenBank/DDBJ whole genome shotgun (WGS) entry which is preliminary data.</text>
</comment>
<dbReference type="GO" id="GO:0002098">
    <property type="term" value="P:tRNA wobble uridine modification"/>
    <property type="evidence" value="ECO:0007669"/>
    <property type="project" value="InterPro"/>
</dbReference>
<dbReference type="PROSITE" id="PS00380">
    <property type="entry name" value="RHODANESE_1"/>
    <property type="match status" value="1"/>
</dbReference>
<dbReference type="AlphaFoldDB" id="A0A4Q5LFK1"/>
<evidence type="ECO:0000313" key="4">
    <source>
        <dbReference type="Proteomes" id="UP000294155"/>
    </source>
</evidence>
<evidence type="ECO:0000313" key="3">
    <source>
        <dbReference type="EMBL" id="RYU83733.1"/>
    </source>
</evidence>
<protein>
    <submittedName>
        <fullName evidence="3">tRNA 2-selenouridine(34) synthase MnmH</fullName>
    </submittedName>
</protein>
<dbReference type="InterPro" id="IPR036873">
    <property type="entry name" value="Rhodanese-like_dom_sf"/>
</dbReference>
<dbReference type="SUPFAM" id="SSF52540">
    <property type="entry name" value="P-loop containing nucleoside triphosphate hydrolases"/>
    <property type="match status" value="1"/>
</dbReference>
<dbReference type="SMART" id="SM00450">
    <property type="entry name" value="RHOD"/>
    <property type="match status" value="1"/>
</dbReference>
<dbReference type="InterPro" id="IPR027417">
    <property type="entry name" value="P-loop_NTPase"/>
</dbReference>
<proteinExistence type="predicted"/>